<accession>A0A819WHI6</accession>
<proteinExistence type="predicted"/>
<evidence type="ECO:0000313" key="4">
    <source>
        <dbReference type="Proteomes" id="UP000663873"/>
    </source>
</evidence>
<feature type="transmembrane region" description="Helical" evidence="1">
    <location>
        <begin position="55"/>
        <end position="84"/>
    </location>
</feature>
<evidence type="ECO:0000313" key="3">
    <source>
        <dbReference type="EMBL" id="CAF4538330.1"/>
    </source>
</evidence>
<keyword evidence="4" id="KW-1185">Reference proteome</keyword>
<dbReference type="EMBL" id="CAJOBR010000707">
    <property type="protein sequence ID" value="CAF4538330.1"/>
    <property type="molecule type" value="Genomic_DNA"/>
</dbReference>
<evidence type="ECO:0000256" key="1">
    <source>
        <dbReference type="SAM" id="Phobius"/>
    </source>
</evidence>
<evidence type="ECO:0000313" key="2">
    <source>
        <dbReference type="EMBL" id="CAF4124561.1"/>
    </source>
</evidence>
<dbReference type="AlphaFoldDB" id="A0A819WHI6"/>
<organism evidence="2 4">
    <name type="scientific">Rotaria socialis</name>
    <dbReference type="NCBI Taxonomy" id="392032"/>
    <lineage>
        <taxon>Eukaryota</taxon>
        <taxon>Metazoa</taxon>
        <taxon>Spiralia</taxon>
        <taxon>Gnathifera</taxon>
        <taxon>Rotifera</taxon>
        <taxon>Eurotatoria</taxon>
        <taxon>Bdelloidea</taxon>
        <taxon>Philodinida</taxon>
        <taxon>Philodinidae</taxon>
        <taxon>Rotaria</taxon>
    </lineage>
</organism>
<dbReference type="EMBL" id="CAJOBP010000112">
    <property type="protein sequence ID" value="CAF4124561.1"/>
    <property type="molecule type" value="Genomic_DNA"/>
</dbReference>
<protein>
    <submittedName>
        <fullName evidence="2">Uncharacterized protein</fullName>
    </submittedName>
</protein>
<name>A0A819WHI6_9BILA</name>
<sequence length="143" mass="16334">MCLHSNGRFYSLNSAEELLKLDLQMSIRIYYIWEPDDDESDEDNRGRIAGHGDFYIYNLMLLLILPSLSSMTTALLGTIGYIVIVQICNETTVRLGFLYDQDRLSGLSLSIQFYITKTIKNDGAHADVCVNRMIDEASFNSYR</sequence>
<keyword evidence="1" id="KW-1133">Transmembrane helix</keyword>
<keyword evidence="1" id="KW-0472">Membrane</keyword>
<comment type="caution">
    <text evidence="2">The sequence shown here is derived from an EMBL/GenBank/DDBJ whole genome shotgun (WGS) entry which is preliminary data.</text>
</comment>
<gene>
    <name evidence="3" type="ORF">QYT958_LOCUS7416</name>
    <name evidence="2" type="ORF">UJA718_LOCUS1790</name>
</gene>
<keyword evidence="1" id="KW-0812">Transmembrane</keyword>
<reference evidence="2" key="1">
    <citation type="submission" date="2021-02" db="EMBL/GenBank/DDBJ databases">
        <authorList>
            <person name="Nowell W R."/>
        </authorList>
    </citation>
    <scope>NUCLEOTIDE SEQUENCE</scope>
</reference>
<dbReference type="Proteomes" id="UP000663873">
    <property type="component" value="Unassembled WGS sequence"/>
</dbReference>
<dbReference type="Proteomes" id="UP000663848">
    <property type="component" value="Unassembled WGS sequence"/>
</dbReference>